<evidence type="ECO:0000313" key="3">
    <source>
        <dbReference type="Proteomes" id="UP001595724"/>
    </source>
</evidence>
<comment type="caution">
    <text evidence="2">The sequence shown here is derived from an EMBL/GenBank/DDBJ whole genome shotgun (WGS) entry which is preliminary data.</text>
</comment>
<keyword evidence="3" id="KW-1185">Reference proteome</keyword>
<accession>A0ABV7UW92</accession>
<gene>
    <name evidence="2" type="ORF">ACFOM9_11805</name>
</gene>
<evidence type="ECO:0000259" key="1">
    <source>
        <dbReference type="Pfam" id="PF07007"/>
    </source>
</evidence>
<dbReference type="InterPro" id="IPR009739">
    <property type="entry name" value="LprI-like_N"/>
</dbReference>
<feature type="domain" description="Lysozyme inhibitor LprI-like N-terminal" evidence="1">
    <location>
        <begin position="81"/>
        <end position="166"/>
    </location>
</feature>
<organism evidence="2 3">
    <name type="scientific">Luteimonas notoginsengisoli</name>
    <dbReference type="NCBI Taxonomy" id="1578200"/>
    <lineage>
        <taxon>Bacteria</taxon>
        <taxon>Pseudomonadati</taxon>
        <taxon>Pseudomonadota</taxon>
        <taxon>Gammaproteobacteria</taxon>
        <taxon>Lysobacterales</taxon>
        <taxon>Lysobacteraceae</taxon>
        <taxon>Luteimonas</taxon>
    </lineage>
</organism>
<evidence type="ECO:0000313" key="2">
    <source>
        <dbReference type="EMBL" id="MFC3660753.1"/>
    </source>
</evidence>
<reference evidence="3" key="1">
    <citation type="journal article" date="2019" name="Int. J. Syst. Evol. Microbiol.">
        <title>The Global Catalogue of Microorganisms (GCM) 10K type strain sequencing project: providing services to taxonomists for standard genome sequencing and annotation.</title>
        <authorList>
            <consortium name="The Broad Institute Genomics Platform"/>
            <consortium name="The Broad Institute Genome Sequencing Center for Infectious Disease"/>
            <person name="Wu L."/>
            <person name="Ma J."/>
        </authorList>
    </citation>
    <scope>NUCLEOTIDE SEQUENCE [LARGE SCALE GENOMIC DNA]</scope>
    <source>
        <strain evidence="3">KCTC 42211</strain>
    </source>
</reference>
<protein>
    <submittedName>
        <fullName evidence="2">XAC2610-related protein</fullName>
    </submittedName>
</protein>
<proteinExistence type="predicted"/>
<dbReference type="Pfam" id="PF07007">
    <property type="entry name" value="LprI"/>
    <property type="match status" value="1"/>
</dbReference>
<dbReference type="InterPro" id="IPR058087">
    <property type="entry name" value="XAC2610_dom"/>
</dbReference>
<dbReference type="RefSeq" id="WP_386710739.1">
    <property type="nucleotide sequence ID" value="NZ_JBHRYF010000008.1"/>
</dbReference>
<dbReference type="NCBIfam" id="NF047539">
    <property type="entry name" value="XAC2610_fam"/>
    <property type="match status" value="1"/>
</dbReference>
<name>A0ABV7UW92_9GAMM</name>
<dbReference type="Proteomes" id="UP001595724">
    <property type="component" value="Unassembled WGS sequence"/>
</dbReference>
<dbReference type="EMBL" id="JBHRYF010000008">
    <property type="protein sequence ID" value="MFC3660753.1"/>
    <property type="molecule type" value="Genomic_DNA"/>
</dbReference>
<sequence length="388" mass="43895">MDCISHRPASVGRELGGIQRRPARHLLLRTHRLSQALALLVLVMASATVPAREPVRRPPPPTGAELLQSRHESLRPSYFSCMDYAAGAEARETCVDEEFAYQEGELERIYHEKLATLSPRDQNVLGDILRRWIQQSHNDVRCKMPDRPTATQRLAVKQCLTATTISQWRNLSDSNYVALLIQSEINPRKRDNPEEREIPALGDFGLPDPDGNLELQLGDIQIRGQVEDCKGSVKRYCAVRSLTVATRHDEQSFKPPQLAFLDAADPRFGFDVTAYRGDLSSGFTSMLPTFIVYDLNSDGHEDLMLWTDFYGSYGDPSYTYYLFDPAHQAFVEAPTLAKATHGFTLSRIRLNQMDLWYRDGPCLRGEKVLEIRGTTPVEISRNDYSTCD</sequence>